<gene>
    <name evidence="2" type="ORF">C922_04545</name>
</gene>
<feature type="region of interest" description="Disordered" evidence="1">
    <location>
        <begin position="45"/>
        <end position="64"/>
    </location>
</feature>
<dbReference type="Proteomes" id="UP000030640">
    <property type="component" value="Unassembled WGS sequence"/>
</dbReference>
<dbReference type="GeneID" id="20039819"/>
<dbReference type="EMBL" id="KI965484">
    <property type="protein sequence ID" value="EUD65034.1"/>
    <property type="molecule type" value="Genomic_DNA"/>
</dbReference>
<evidence type="ECO:0000313" key="2">
    <source>
        <dbReference type="EMBL" id="EUD65034.1"/>
    </source>
</evidence>
<protein>
    <submittedName>
        <fullName evidence="2">Uncharacterized protein</fullName>
    </submittedName>
</protein>
<dbReference type="RefSeq" id="XP_008818350.1">
    <property type="nucleotide sequence ID" value="XM_008820128.1"/>
</dbReference>
<evidence type="ECO:0000256" key="1">
    <source>
        <dbReference type="SAM" id="MobiDB-lite"/>
    </source>
</evidence>
<organism evidence="2 3">
    <name type="scientific">Plasmodium inui San Antonio 1</name>
    <dbReference type="NCBI Taxonomy" id="1237626"/>
    <lineage>
        <taxon>Eukaryota</taxon>
        <taxon>Sar</taxon>
        <taxon>Alveolata</taxon>
        <taxon>Apicomplexa</taxon>
        <taxon>Aconoidasida</taxon>
        <taxon>Haemosporida</taxon>
        <taxon>Plasmodiidae</taxon>
        <taxon>Plasmodium</taxon>
        <taxon>Plasmodium (Plasmodium)</taxon>
    </lineage>
</organism>
<accession>W7A7H0</accession>
<dbReference type="AlphaFoldDB" id="W7A7H0"/>
<reference evidence="2 3" key="1">
    <citation type="submission" date="2013-02" db="EMBL/GenBank/DDBJ databases">
        <title>The Genome Sequence of Plasmodium inui San Antonio 1.</title>
        <authorList>
            <consortium name="The Broad Institute Genome Sequencing Platform"/>
            <consortium name="The Broad Institute Genome Sequencing Center for Infectious Disease"/>
            <person name="Neafsey D."/>
            <person name="Cheeseman I."/>
            <person name="Volkman S."/>
            <person name="Adams J."/>
            <person name="Walker B."/>
            <person name="Young S.K."/>
            <person name="Zeng Q."/>
            <person name="Gargeya S."/>
            <person name="Fitzgerald M."/>
            <person name="Haas B."/>
            <person name="Abouelleil A."/>
            <person name="Alvarado L."/>
            <person name="Arachchi H.M."/>
            <person name="Berlin A.M."/>
            <person name="Chapman S.B."/>
            <person name="Dewar J."/>
            <person name="Goldberg J."/>
            <person name="Griggs A."/>
            <person name="Gujja S."/>
            <person name="Hansen M."/>
            <person name="Howarth C."/>
            <person name="Imamovic A."/>
            <person name="Larimer J."/>
            <person name="McCowan C."/>
            <person name="Murphy C."/>
            <person name="Neiman D."/>
            <person name="Pearson M."/>
            <person name="Priest M."/>
            <person name="Roberts A."/>
            <person name="Saif S."/>
            <person name="Shea T."/>
            <person name="Sisk P."/>
            <person name="Sykes S."/>
            <person name="Wortman J."/>
            <person name="Nusbaum C."/>
            <person name="Birren B."/>
        </authorList>
    </citation>
    <scope>NUCLEOTIDE SEQUENCE [LARGE SCALE GENOMIC DNA]</scope>
    <source>
        <strain evidence="2 3">San Antonio 1</strain>
    </source>
</reference>
<evidence type="ECO:0000313" key="3">
    <source>
        <dbReference type="Proteomes" id="UP000030640"/>
    </source>
</evidence>
<dbReference type="VEuPathDB" id="PlasmoDB:C922_04545"/>
<proteinExistence type="predicted"/>
<sequence length="64" mass="7385">MPSNLCSLKKFYQHKIGEMKRGKITRKIRSLGLKQKKKRLGITKKTEKGTGQGNNIIDKWQQNA</sequence>
<name>W7A7H0_9APIC</name>
<keyword evidence="3" id="KW-1185">Reference proteome</keyword>